<evidence type="ECO:0000259" key="1">
    <source>
        <dbReference type="Pfam" id="PF07969"/>
    </source>
</evidence>
<dbReference type="PANTHER" id="PTHR22642:SF2">
    <property type="entry name" value="PROTEIN LONG AFTER FAR-RED 3"/>
    <property type="match status" value="1"/>
</dbReference>
<dbReference type="PANTHER" id="PTHR22642">
    <property type="entry name" value="IMIDAZOLONEPROPIONASE"/>
    <property type="match status" value="1"/>
</dbReference>
<gene>
    <name evidence="2" type="ORF">PG991_002506</name>
</gene>
<sequence>MAPPEPPRSEAGRNPLWLYASAAIVGIAGLIGSRSGAVDYFLSETHCYQSVRTHDAAGPYVDCFTVSPSGVFSKVFQSEPDSSLAKAAQPGYVIPGLWDGHGHLVQLGEFLNSVDLFGSSSFDQVRSRVKDYLAENPSSGTKQEWIRGVGWDQMALGHMPTAADLLEDSALKDLYIMLDRVDVHCIWVSQAVLDLLPESLPDVPGGEIVREPGMGVFCDNAMDVVTNIYPKPDTKKKQKYVKGAMSKLNEFGLVGMHDAGVNPGDLKLYRDLAGTEDWSVRVYAMIECGERNTFCPEKVDRFVHADGYLSIRSVKLFADGALGSWGSAMLEPYSDRPSDTGSLLINSTELIKVASAWAKAGFQVNIHAIGDLANRNAVDAMTAALELVCPEQSLSECQSQRRFRIEHAQIIHPDDQRRMYSIGIIPSIQPTHATSDMAYAEKRLGKERTKQEAYRMRSLLDIRPSLGSDFPVEPSDPFQGIYAAVTRKNPHTGRGKDDSPEGWQTQESLSLDQAIRGFSEGPAFAGFMEGKAGVIKEGAFADWVVLDKPLEETDIEDFRSLKVKETWVGGKRVYKRD</sequence>
<dbReference type="SUPFAM" id="SSF51556">
    <property type="entry name" value="Metallo-dependent hydrolases"/>
    <property type="match status" value="1"/>
</dbReference>
<accession>A0ABR1SHY4</accession>
<dbReference type="Pfam" id="PF07969">
    <property type="entry name" value="Amidohydro_3"/>
    <property type="match status" value="1"/>
</dbReference>
<evidence type="ECO:0000313" key="2">
    <source>
        <dbReference type="EMBL" id="KAK8033108.1"/>
    </source>
</evidence>
<dbReference type="SUPFAM" id="SSF51338">
    <property type="entry name" value="Composite domain of metallo-dependent hydrolases"/>
    <property type="match status" value="1"/>
</dbReference>
<dbReference type="Gene3D" id="3.10.310.70">
    <property type="match status" value="1"/>
</dbReference>
<organism evidence="2 3">
    <name type="scientific">Apiospora marii</name>
    <dbReference type="NCBI Taxonomy" id="335849"/>
    <lineage>
        <taxon>Eukaryota</taxon>
        <taxon>Fungi</taxon>
        <taxon>Dikarya</taxon>
        <taxon>Ascomycota</taxon>
        <taxon>Pezizomycotina</taxon>
        <taxon>Sordariomycetes</taxon>
        <taxon>Xylariomycetidae</taxon>
        <taxon>Amphisphaeriales</taxon>
        <taxon>Apiosporaceae</taxon>
        <taxon>Apiospora</taxon>
    </lineage>
</organism>
<name>A0ABR1SHY4_9PEZI</name>
<dbReference type="InterPro" id="IPR032466">
    <property type="entry name" value="Metal_Hydrolase"/>
</dbReference>
<keyword evidence="3" id="KW-1185">Reference proteome</keyword>
<proteinExistence type="predicted"/>
<feature type="domain" description="Amidohydrolase 3" evidence="1">
    <location>
        <begin position="91"/>
        <end position="574"/>
    </location>
</feature>
<dbReference type="Proteomes" id="UP001396898">
    <property type="component" value="Unassembled WGS sequence"/>
</dbReference>
<dbReference type="Gene3D" id="2.30.40.10">
    <property type="entry name" value="Urease, subunit C, domain 1"/>
    <property type="match status" value="1"/>
</dbReference>
<dbReference type="InterPro" id="IPR011059">
    <property type="entry name" value="Metal-dep_hydrolase_composite"/>
</dbReference>
<protein>
    <submittedName>
        <fullName evidence="2">Amidohydrolase</fullName>
    </submittedName>
</protein>
<dbReference type="EMBL" id="JAQQWI010000006">
    <property type="protein sequence ID" value="KAK8033108.1"/>
    <property type="molecule type" value="Genomic_DNA"/>
</dbReference>
<dbReference type="InterPro" id="IPR013108">
    <property type="entry name" value="Amidohydro_3"/>
</dbReference>
<evidence type="ECO:0000313" key="3">
    <source>
        <dbReference type="Proteomes" id="UP001396898"/>
    </source>
</evidence>
<comment type="caution">
    <text evidence="2">The sequence shown here is derived from an EMBL/GenBank/DDBJ whole genome shotgun (WGS) entry which is preliminary data.</text>
</comment>
<dbReference type="InterPro" id="IPR033932">
    <property type="entry name" value="YtcJ-like"/>
</dbReference>
<reference evidence="2 3" key="1">
    <citation type="submission" date="2023-01" db="EMBL/GenBank/DDBJ databases">
        <title>Analysis of 21 Apiospora genomes using comparative genomics revels a genus with tremendous synthesis potential of carbohydrate active enzymes and secondary metabolites.</title>
        <authorList>
            <person name="Sorensen T."/>
        </authorList>
    </citation>
    <scope>NUCLEOTIDE SEQUENCE [LARGE SCALE GENOMIC DNA]</scope>
    <source>
        <strain evidence="2 3">CBS 20057</strain>
    </source>
</reference>
<dbReference type="Gene3D" id="3.20.20.140">
    <property type="entry name" value="Metal-dependent hydrolases"/>
    <property type="match status" value="1"/>
</dbReference>
<dbReference type="CDD" id="cd01300">
    <property type="entry name" value="YtcJ_like"/>
    <property type="match status" value="1"/>
</dbReference>